<keyword evidence="6 8" id="KW-1133">Transmembrane helix</keyword>
<accession>A0A0U1NXS3</accession>
<feature type="transmembrane region" description="Helical" evidence="8">
    <location>
        <begin position="93"/>
        <end position="114"/>
    </location>
</feature>
<evidence type="ECO:0000256" key="1">
    <source>
        <dbReference type="ARBA" id="ARBA00004141"/>
    </source>
</evidence>
<dbReference type="GO" id="GO:0016020">
    <property type="term" value="C:membrane"/>
    <property type="evidence" value="ECO:0007669"/>
    <property type="project" value="UniProtKB-SubCell"/>
</dbReference>
<feature type="transmembrane region" description="Helical" evidence="8">
    <location>
        <begin position="120"/>
        <end position="146"/>
    </location>
</feature>
<feature type="transmembrane region" description="Helical" evidence="8">
    <location>
        <begin position="342"/>
        <end position="365"/>
    </location>
</feature>
<dbReference type="Proteomes" id="UP000199087">
    <property type="component" value="Unassembled WGS sequence"/>
</dbReference>
<sequence length="375" mass="43095">MLKISIIKEVITIKSSDSISNLQLVLLIITVTGLNNHVFIISPLIQTAGRDAWLAVFVTLILILLWCLLLFYIHRKVNGEHIFKWLRGYAGSWVSNFFVFIIILYFTIMAAVTLKEMITFINITFLPETPLFFLTLLFGFLCWFLADTSLRTISIINAFLLFFIVIFGFFVAIGNFQFKNYSLLLPFLEHGYKPVMKSLIFQASGMVELILFIFLQHKTEDPFRFRHFAVTAILLTVLTLGPLIGAIVEFGPTEASKQRFPPYEEWGLLSLGNYVEHVDFLSVYQWLSGTFIRISLFVYVSKEIIPVEKSQRWLLISILVAIVIMALVPISDFKYSEILKFVILPATVWFVLALSIFLGFLVAILKKRWRSTDVV</sequence>
<evidence type="ECO:0000313" key="10">
    <source>
        <dbReference type="Proteomes" id="UP000199087"/>
    </source>
</evidence>
<organism evidence="9 10">
    <name type="scientific">Neobacillus massiliamazoniensis</name>
    <dbReference type="NCBI Taxonomy" id="1499688"/>
    <lineage>
        <taxon>Bacteria</taxon>
        <taxon>Bacillati</taxon>
        <taxon>Bacillota</taxon>
        <taxon>Bacilli</taxon>
        <taxon>Bacillales</taxon>
        <taxon>Bacillaceae</taxon>
        <taxon>Neobacillus</taxon>
    </lineage>
</organism>
<dbReference type="InterPro" id="IPR004761">
    <property type="entry name" value="Spore_GerAB"/>
</dbReference>
<evidence type="ECO:0000256" key="6">
    <source>
        <dbReference type="ARBA" id="ARBA00022989"/>
    </source>
</evidence>
<dbReference type="RefSeq" id="WP_245640418.1">
    <property type="nucleotide sequence ID" value="NZ_CVRB01000003.1"/>
</dbReference>
<proteinExistence type="inferred from homology"/>
<protein>
    <submittedName>
        <fullName evidence="9">Spore germination protein GerXB</fullName>
    </submittedName>
</protein>
<dbReference type="EMBL" id="CVRB01000003">
    <property type="protein sequence ID" value="CRK82678.1"/>
    <property type="molecule type" value="Genomic_DNA"/>
</dbReference>
<dbReference type="Pfam" id="PF03845">
    <property type="entry name" value="Spore_permease"/>
    <property type="match status" value="1"/>
</dbReference>
<evidence type="ECO:0000313" key="9">
    <source>
        <dbReference type="EMBL" id="CRK82678.1"/>
    </source>
</evidence>
<evidence type="ECO:0000256" key="5">
    <source>
        <dbReference type="ARBA" id="ARBA00022692"/>
    </source>
</evidence>
<gene>
    <name evidence="9" type="primary">gerXB_2</name>
    <name evidence="9" type="ORF">BN000_02621</name>
</gene>
<name>A0A0U1NXS3_9BACI</name>
<evidence type="ECO:0000256" key="3">
    <source>
        <dbReference type="ARBA" id="ARBA00022448"/>
    </source>
</evidence>
<comment type="similarity">
    <text evidence="2">Belongs to the amino acid-polyamine-organocation (APC) superfamily. Spore germination protein (SGP) (TC 2.A.3.9) family.</text>
</comment>
<dbReference type="GO" id="GO:0009847">
    <property type="term" value="P:spore germination"/>
    <property type="evidence" value="ECO:0007669"/>
    <property type="project" value="InterPro"/>
</dbReference>
<evidence type="ECO:0000256" key="8">
    <source>
        <dbReference type="SAM" id="Phobius"/>
    </source>
</evidence>
<feature type="transmembrane region" description="Helical" evidence="8">
    <location>
        <begin position="21"/>
        <end position="40"/>
    </location>
</feature>
<dbReference type="STRING" id="1499688.BN000_02621"/>
<feature type="transmembrane region" description="Helical" evidence="8">
    <location>
        <begin position="198"/>
        <end position="215"/>
    </location>
</feature>
<keyword evidence="3" id="KW-0813">Transport</keyword>
<keyword evidence="4" id="KW-0309">Germination</keyword>
<comment type="subcellular location">
    <subcellularLocation>
        <location evidence="1">Membrane</location>
        <topology evidence="1">Multi-pass membrane protein</topology>
    </subcellularLocation>
</comment>
<feature type="transmembrane region" description="Helical" evidence="8">
    <location>
        <begin position="227"/>
        <end position="248"/>
    </location>
</feature>
<dbReference type="AlphaFoldDB" id="A0A0U1NXS3"/>
<keyword evidence="5 8" id="KW-0812">Transmembrane</keyword>
<dbReference type="NCBIfam" id="TIGR00912">
    <property type="entry name" value="2A0309"/>
    <property type="match status" value="1"/>
</dbReference>
<dbReference type="PANTHER" id="PTHR34975:SF2">
    <property type="entry name" value="SPORE GERMINATION PROTEIN A2"/>
    <property type="match status" value="1"/>
</dbReference>
<dbReference type="PANTHER" id="PTHR34975">
    <property type="entry name" value="SPORE GERMINATION PROTEIN A2"/>
    <property type="match status" value="1"/>
</dbReference>
<evidence type="ECO:0000256" key="2">
    <source>
        <dbReference type="ARBA" id="ARBA00007998"/>
    </source>
</evidence>
<keyword evidence="10" id="KW-1185">Reference proteome</keyword>
<feature type="transmembrane region" description="Helical" evidence="8">
    <location>
        <begin position="52"/>
        <end position="73"/>
    </location>
</feature>
<evidence type="ECO:0000256" key="4">
    <source>
        <dbReference type="ARBA" id="ARBA00022544"/>
    </source>
</evidence>
<evidence type="ECO:0000256" key="7">
    <source>
        <dbReference type="ARBA" id="ARBA00023136"/>
    </source>
</evidence>
<feature type="transmembrane region" description="Helical" evidence="8">
    <location>
        <begin position="283"/>
        <end position="301"/>
    </location>
</feature>
<feature type="transmembrane region" description="Helical" evidence="8">
    <location>
        <begin position="158"/>
        <end position="178"/>
    </location>
</feature>
<keyword evidence="7 8" id="KW-0472">Membrane</keyword>
<feature type="transmembrane region" description="Helical" evidence="8">
    <location>
        <begin position="313"/>
        <end position="330"/>
    </location>
</feature>
<reference evidence="10" key="1">
    <citation type="submission" date="2015-05" db="EMBL/GenBank/DDBJ databases">
        <authorList>
            <person name="Urmite Genomes"/>
        </authorList>
    </citation>
    <scope>NUCLEOTIDE SEQUENCE [LARGE SCALE GENOMIC DNA]</scope>
    <source>
        <strain evidence="10">LF1</strain>
    </source>
</reference>